<evidence type="ECO:0000313" key="3">
    <source>
        <dbReference type="EMBL" id="MBV3490758.1"/>
    </source>
</evidence>
<organism evidence="3 4">
    <name type="scientific">Phocaeicola vulgatus</name>
    <name type="common">Bacteroides vulgatus</name>
    <dbReference type="NCBI Taxonomy" id="821"/>
    <lineage>
        <taxon>Bacteria</taxon>
        <taxon>Pseudomonadati</taxon>
        <taxon>Bacteroidota</taxon>
        <taxon>Bacteroidia</taxon>
        <taxon>Bacteroidales</taxon>
        <taxon>Bacteroidaceae</taxon>
        <taxon>Phocaeicola</taxon>
    </lineage>
</organism>
<dbReference type="EMBL" id="JAHOGA010000080">
    <property type="protein sequence ID" value="MBV3490758.1"/>
    <property type="molecule type" value="Genomic_DNA"/>
</dbReference>
<dbReference type="InterPro" id="IPR006860">
    <property type="entry name" value="FecR"/>
</dbReference>
<dbReference type="PANTHER" id="PTHR30273">
    <property type="entry name" value="PERIPLASMIC SIGNAL SENSOR AND SIGMA FACTOR ACTIVATOR FECR-RELATED"/>
    <property type="match status" value="1"/>
</dbReference>
<dbReference type="Proteomes" id="UP000758576">
    <property type="component" value="Unassembled WGS sequence"/>
</dbReference>
<feature type="domain" description="Protein FecR C-terminal" evidence="2">
    <location>
        <begin position="134"/>
        <end position="203"/>
    </location>
</feature>
<accession>A0AAP2IKS2</accession>
<evidence type="ECO:0000259" key="2">
    <source>
        <dbReference type="Pfam" id="PF16344"/>
    </source>
</evidence>
<sequence length="206" mass="23545">YLQVYVYVTLCHGSLQVSLLKYDVSLQQRTDRKVFLSGEAYFKVSRNMLKPFIVHTGELNIKVLGTTFNVASYPDDAEIKVSLVEGSVNVYTTSDAKKNILLSPDEQAVYNKNDKVLSMRKIDAVSQAAWTTGRLVFVNEKLFDILKTIGKKYDVQILVQSRKVYTEYFSGSIDTNLTLDEILSYLDVDNKFMWRKKGKTIVITDR</sequence>
<comment type="caution">
    <text evidence="3">The sequence shown here is derived from an EMBL/GenBank/DDBJ whole genome shotgun (WGS) entry which is preliminary data.</text>
</comment>
<name>A0AAP2IKS2_PHOVU</name>
<evidence type="ECO:0000259" key="1">
    <source>
        <dbReference type="Pfam" id="PF04773"/>
    </source>
</evidence>
<dbReference type="RefSeq" id="WP_217753850.1">
    <property type="nucleotide sequence ID" value="NZ_JAHOGA010000080.1"/>
</dbReference>
<dbReference type="PANTHER" id="PTHR30273:SF2">
    <property type="entry name" value="PROTEIN FECR"/>
    <property type="match status" value="1"/>
</dbReference>
<reference evidence="3" key="1">
    <citation type="submission" date="2021-06" db="EMBL/GenBank/DDBJ databases">
        <title>Collection of gut derived symbiotic bacterial strains cultured from healthy donors.</title>
        <authorList>
            <person name="Lin H."/>
            <person name="Littmann E."/>
            <person name="Pamer E.G."/>
        </authorList>
    </citation>
    <scope>NUCLEOTIDE SEQUENCE</scope>
    <source>
        <strain evidence="3">MSK.19.85</strain>
    </source>
</reference>
<gene>
    <name evidence="3" type="ORF">KSX14_19480</name>
</gene>
<proteinExistence type="predicted"/>
<feature type="non-terminal residue" evidence="3">
    <location>
        <position position="1"/>
    </location>
</feature>
<dbReference type="GO" id="GO:0016989">
    <property type="term" value="F:sigma factor antagonist activity"/>
    <property type="evidence" value="ECO:0007669"/>
    <property type="project" value="TreeGrafter"/>
</dbReference>
<dbReference type="InterPro" id="IPR012373">
    <property type="entry name" value="Ferrdict_sens_TM"/>
</dbReference>
<dbReference type="Pfam" id="PF04773">
    <property type="entry name" value="FecR"/>
    <property type="match status" value="1"/>
</dbReference>
<dbReference type="AlphaFoldDB" id="A0AAP2IKS2"/>
<dbReference type="Pfam" id="PF16344">
    <property type="entry name" value="FecR_C"/>
    <property type="match status" value="1"/>
</dbReference>
<feature type="domain" description="FecR protein" evidence="1">
    <location>
        <begin position="26"/>
        <end position="89"/>
    </location>
</feature>
<evidence type="ECO:0000313" key="4">
    <source>
        <dbReference type="Proteomes" id="UP000758576"/>
    </source>
</evidence>
<dbReference type="InterPro" id="IPR032508">
    <property type="entry name" value="FecR_C"/>
</dbReference>
<protein>
    <submittedName>
        <fullName evidence="3">DUF4974 domain-containing protein</fullName>
    </submittedName>
</protein>